<organism evidence="1 2">
    <name type="scientific">Providencia heimbachae ATCC 35613</name>
    <dbReference type="NCBI Taxonomy" id="1354272"/>
    <lineage>
        <taxon>Bacteria</taxon>
        <taxon>Pseudomonadati</taxon>
        <taxon>Pseudomonadota</taxon>
        <taxon>Gammaproteobacteria</taxon>
        <taxon>Enterobacterales</taxon>
        <taxon>Morganellaceae</taxon>
        <taxon>Providencia</taxon>
    </lineage>
</organism>
<gene>
    <name evidence="1" type="ORF">M998_0112</name>
</gene>
<protein>
    <submittedName>
        <fullName evidence="1">Uncharacterized protein</fullName>
    </submittedName>
</protein>
<dbReference type="OrthoDB" id="6455338at2"/>
<dbReference type="EMBL" id="LXEW01000003">
    <property type="protein sequence ID" value="OAT54963.1"/>
    <property type="molecule type" value="Genomic_DNA"/>
</dbReference>
<name>A0A1B7K4C6_9GAMM</name>
<accession>A0A1B7K4C6</accession>
<dbReference type="PATRIC" id="fig|1354272.4.peg.117"/>
<dbReference type="AlphaFoldDB" id="A0A1B7K4C6"/>
<comment type="caution">
    <text evidence="1">The sequence shown here is derived from an EMBL/GenBank/DDBJ whole genome shotgun (WGS) entry which is preliminary data.</text>
</comment>
<dbReference type="RefSeq" id="WP_068444280.1">
    <property type="nucleotide sequence ID" value="NZ_LXEW01000003.1"/>
</dbReference>
<dbReference type="Proteomes" id="UP000078224">
    <property type="component" value="Unassembled WGS sequence"/>
</dbReference>
<evidence type="ECO:0000313" key="1">
    <source>
        <dbReference type="EMBL" id="OAT54963.1"/>
    </source>
</evidence>
<sequence length="91" mass="10724">MDVLVKTLLFGNEFSTVVNPARLVPFKFEIYQSENGWYHRMYKEVGMSGANLGQLFKVWAFEEQIHWDQQTEKTTVEDYAQHCQNLYDGRA</sequence>
<evidence type="ECO:0000313" key="2">
    <source>
        <dbReference type="Proteomes" id="UP000078224"/>
    </source>
</evidence>
<keyword evidence="2" id="KW-1185">Reference proteome</keyword>
<proteinExistence type="predicted"/>
<reference evidence="1 2" key="1">
    <citation type="submission" date="2016-04" db="EMBL/GenBank/DDBJ databases">
        <title>ATOL: Assembling a taxonomically balanced genome-scale reconstruction of the evolutionary history of the Enterobacteriaceae.</title>
        <authorList>
            <person name="Plunkett G.III."/>
            <person name="Neeno-Eckwall E.C."/>
            <person name="Glasner J.D."/>
            <person name="Perna N.T."/>
        </authorList>
    </citation>
    <scope>NUCLEOTIDE SEQUENCE [LARGE SCALE GENOMIC DNA]</scope>
    <source>
        <strain evidence="1 2">ATCC 35613</strain>
    </source>
</reference>